<evidence type="ECO:0007829" key="6">
    <source>
        <dbReference type="PeptideAtlas" id="A0A8V0YGJ9"/>
    </source>
</evidence>
<name>A0A8V0YGJ9_CHICK</name>
<dbReference type="GeneTree" id="ENSGT00940000155025"/>
<evidence type="ECO:0000256" key="1">
    <source>
        <dbReference type="ARBA" id="ARBA00022734"/>
    </source>
</evidence>
<sequence length="137" mass="15628">MGVRIQTRRVVSGSVVSIPQFSHVQDEEPAIFLTQCFAINLGCKSSDLALHFNPRFNESVIVCNSLCSDNWQQEQRDKHFNFYKGSTVKIIVEFLGDKFLVKLPDGHEVEFPNRHGYDKISYLNILGGFKVTSFKVE</sequence>
<evidence type="ECO:0000313" key="5">
    <source>
        <dbReference type="Proteomes" id="UP000000539"/>
    </source>
</evidence>
<protein>
    <recommendedName>
        <fullName evidence="2">Galectin</fullName>
    </recommendedName>
</protein>
<dbReference type="CDD" id="cd00070">
    <property type="entry name" value="GLECT"/>
    <property type="match status" value="1"/>
</dbReference>
<dbReference type="SMART" id="SM00276">
    <property type="entry name" value="GLECT"/>
    <property type="match status" value="1"/>
</dbReference>
<dbReference type="Gene3D" id="2.60.120.200">
    <property type="match status" value="1"/>
</dbReference>
<keyword evidence="5" id="KW-1185">Reference proteome</keyword>
<organism evidence="4 5">
    <name type="scientific">Gallus gallus</name>
    <name type="common">Chicken</name>
    <dbReference type="NCBI Taxonomy" id="9031"/>
    <lineage>
        <taxon>Eukaryota</taxon>
        <taxon>Metazoa</taxon>
        <taxon>Chordata</taxon>
        <taxon>Craniata</taxon>
        <taxon>Vertebrata</taxon>
        <taxon>Euteleostomi</taxon>
        <taxon>Archelosauria</taxon>
        <taxon>Archosauria</taxon>
        <taxon>Dinosauria</taxon>
        <taxon>Saurischia</taxon>
        <taxon>Theropoda</taxon>
        <taxon>Coelurosauria</taxon>
        <taxon>Aves</taxon>
        <taxon>Neognathae</taxon>
        <taxon>Galloanserae</taxon>
        <taxon>Galliformes</taxon>
        <taxon>Phasianidae</taxon>
        <taxon>Phasianinae</taxon>
        <taxon>Gallus</taxon>
    </lineage>
</organism>
<reference evidence="4" key="3">
    <citation type="submission" date="2025-09" db="UniProtKB">
        <authorList>
            <consortium name="Ensembl"/>
        </authorList>
    </citation>
    <scope>IDENTIFICATION</scope>
    <source>
        <strain evidence="4">broiler</strain>
    </source>
</reference>
<dbReference type="AlphaFoldDB" id="A0A8V0YGJ9"/>
<evidence type="ECO:0000259" key="3">
    <source>
        <dbReference type="PROSITE" id="PS51304"/>
    </source>
</evidence>
<dbReference type="InterPro" id="IPR013320">
    <property type="entry name" value="ConA-like_dom_sf"/>
</dbReference>
<dbReference type="SUPFAM" id="SSF49899">
    <property type="entry name" value="Concanavalin A-like lectins/glucanases"/>
    <property type="match status" value="1"/>
</dbReference>
<dbReference type="SMART" id="SM00908">
    <property type="entry name" value="Gal-bind_lectin"/>
    <property type="match status" value="1"/>
</dbReference>
<reference evidence="4" key="1">
    <citation type="submission" date="2020-11" db="EMBL/GenBank/DDBJ databases">
        <title>Gallus gallus (Chicken) genome, bGalGal1, GRCg7b, maternal haplotype autosomes + Z &amp; W.</title>
        <authorList>
            <person name="Warren W."/>
            <person name="Formenti G."/>
            <person name="Fedrigo O."/>
            <person name="Haase B."/>
            <person name="Mountcastle J."/>
            <person name="Balacco J."/>
            <person name="Tracey A."/>
            <person name="Schneider V."/>
            <person name="Okimoto R."/>
            <person name="Cheng H."/>
            <person name="Hawken R."/>
            <person name="Howe K."/>
            <person name="Jarvis E.D."/>
        </authorList>
    </citation>
    <scope>NUCLEOTIDE SEQUENCE [LARGE SCALE GENOMIC DNA]</scope>
    <source>
        <strain evidence="4">Broiler</strain>
    </source>
</reference>
<dbReference type="Pfam" id="PF00337">
    <property type="entry name" value="Gal-bind_lectin"/>
    <property type="match status" value="1"/>
</dbReference>
<reference evidence="4" key="2">
    <citation type="submission" date="2025-08" db="UniProtKB">
        <authorList>
            <consortium name="Ensembl"/>
        </authorList>
    </citation>
    <scope>IDENTIFICATION</scope>
    <source>
        <strain evidence="4">broiler</strain>
    </source>
</reference>
<dbReference type="PANTHER" id="PTHR11346">
    <property type="entry name" value="GALECTIN"/>
    <property type="match status" value="1"/>
</dbReference>
<dbReference type="PROSITE" id="PS51304">
    <property type="entry name" value="GALECTIN"/>
    <property type="match status" value="1"/>
</dbReference>
<keyword evidence="1 2" id="KW-0430">Lectin</keyword>
<dbReference type="OrthoDB" id="8918229at2759"/>
<dbReference type="PANTHER" id="PTHR11346:SF104">
    <property type="entry name" value="GALECTIN-2"/>
    <property type="match status" value="1"/>
</dbReference>
<evidence type="ECO:0000313" key="4">
    <source>
        <dbReference type="Ensembl" id="ENSGALP00010019989.1"/>
    </source>
</evidence>
<feature type="domain" description="Galectin" evidence="3">
    <location>
        <begin position="1"/>
        <end position="137"/>
    </location>
</feature>
<dbReference type="Ensembl" id="ENSGALT00010034008.1">
    <property type="protein sequence ID" value="ENSGALP00010019989.1"/>
    <property type="gene ID" value="ENSGALG00010014149.1"/>
</dbReference>
<dbReference type="GO" id="GO:0030246">
    <property type="term" value="F:carbohydrate binding"/>
    <property type="evidence" value="ECO:0007669"/>
    <property type="project" value="UniProtKB-UniRule"/>
</dbReference>
<dbReference type="FunFam" id="2.60.120.200:FF:000021">
    <property type="entry name" value="Galectin"/>
    <property type="match status" value="1"/>
</dbReference>
<proteinExistence type="evidence at protein level"/>
<dbReference type="InterPro" id="IPR001079">
    <property type="entry name" value="Galectin_CRD"/>
</dbReference>
<accession>A0A8V0YGJ9</accession>
<gene>
    <name evidence="4" type="primary">LGALS2</name>
</gene>
<dbReference type="Proteomes" id="UP000000539">
    <property type="component" value="Chromosome 1"/>
</dbReference>
<keyword evidence="6" id="KW-1267">Proteomics identification</keyword>
<dbReference type="InterPro" id="IPR044156">
    <property type="entry name" value="Galectin-like"/>
</dbReference>
<evidence type="ECO:0000256" key="2">
    <source>
        <dbReference type="RuleBase" id="RU102079"/>
    </source>
</evidence>